<evidence type="ECO:0000313" key="2">
    <source>
        <dbReference type="EMBL" id="TXC71536.1"/>
    </source>
</evidence>
<feature type="compositionally biased region" description="Basic residues" evidence="1">
    <location>
        <begin position="118"/>
        <end position="128"/>
    </location>
</feature>
<evidence type="ECO:0000313" key="3">
    <source>
        <dbReference type="Proteomes" id="UP000321250"/>
    </source>
</evidence>
<gene>
    <name evidence="2" type="ORF">FSB78_11710</name>
</gene>
<organism evidence="2 3">
    <name type="scientific">Sphingomonas ginsenosidivorax</name>
    <dbReference type="NCBI Taxonomy" id="862135"/>
    <lineage>
        <taxon>Bacteria</taxon>
        <taxon>Pseudomonadati</taxon>
        <taxon>Pseudomonadota</taxon>
        <taxon>Alphaproteobacteria</taxon>
        <taxon>Sphingomonadales</taxon>
        <taxon>Sphingomonadaceae</taxon>
        <taxon>Sphingomonas</taxon>
    </lineage>
</organism>
<protein>
    <submittedName>
        <fullName evidence="2">Uncharacterized protein</fullName>
    </submittedName>
</protein>
<keyword evidence="3" id="KW-1185">Reference proteome</keyword>
<dbReference type="Proteomes" id="UP000321250">
    <property type="component" value="Unassembled WGS sequence"/>
</dbReference>
<proteinExistence type="predicted"/>
<feature type="region of interest" description="Disordered" evidence="1">
    <location>
        <begin position="80"/>
        <end position="128"/>
    </location>
</feature>
<name>A0A5C6UH73_9SPHN</name>
<evidence type="ECO:0000256" key="1">
    <source>
        <dbReference type="SAM" id="MobiDB-lite"/>
    </source>
</evidence>
<comment type="caution">
    <text evidence="2">The sequence shown here is derived from an EMBL/GenBank/DDBJ whole genome shotgun (WGS) entry which is preliminary data.</text>
</comment>
<dbReference type="AlphaFoldDB" id="A0A5C6UH73"/>
<dbReference type="RefSeq" id="WP_147082814.1">
    <property type="nucleotide sequence ID" value="NZ_VOQR01000001.1"/>
</dbReference>
<accession>A0A5C6UH73</accession>
<sequence length="128" mass="13356">MPKSATDLMQDIINAAVVDAIVALKDSAKGMPNALLRDLNAVHANTAFTDLPAAVQTAVATSVRDAFGKLRKEGYAIAEAQATPRPPRPVGVPVTRRPGGGRRFGGNSVTLNSVQGPPRRKRSGRGGC</sequence>
<dbReference type="OrthoDB" id="7572706at2"/>
<reference evidence="2 3" key="1">
    <citation type="journal article" date="2013" name="Antonie Van Leeuwenhoek">
        <title>Sphingomonas ginsenosidivorax sp. nov., with the ability to transform ginsenosides.</title>
        <authorList>
            <person name="Jin X.F."/>
            <person name="Kim J.K."/>
            <person name="Liu Q.M."/>
            <person name="Kang M.S."/>
            <person name="He D."/>
            <person name="Jin F.X."/>
            <person name="Kim S.C."/>
            <person name="Im W.T."/>
        </authorList>
    </citation>
    <scope>NUCLEOTIDE SEQUENCE [LARGE SCALE GENOMIC DNA]</scope>
    <source>
        <strain evidence="2 3">KHI67</strain>
    </source>
</reference>
<dbReference type="EMBL" id="VOQR01000001">
    <property type="protein sequence ID" value="TXC71536.1"/>
    <property type="molecule type" value="Genomic_DNA"/>
</dbReference>